<feature type="transmembrane region" description="Helical" evidence="2">
    <location>
        <begin position="12"/>
        <end position="31"/>
    </location>
</feature>
<keyword evidence="2" id="KW-1133">Transmembrane helix</keyword>
<reference evidence="3" key="1">
    <citation type="submission" date="2021-11" db="EMBL/GenBank/DDBJ databases">
        <title>The first genome sequence of unculturable Mycoplasma faucium obtained by de novo assembly of metagenomic reads.</title>
        <authorList>
            <person name="Sabat A.J."/>
            <person name="Bathoorn E."/>
            <person name="Akkerboom V."/>
            <person name="Friedrich A.W."/>
        </authorList>
    </citation>
    <scope>NUCLEOTIDE SEQUENCE [LARGE SCALE GENOMIC DNA]</scope>
    <source>
        <strain evidence="3">UMCG-MFM1</strain>
    </source>
</reference>
<name>A0ABZ2TLX6_9BACT</name>
<evidence type="ECO:0000256" key="2">
    <source>
        <dbReference type="SAM" id="Phobius"/>
    </source>
</evidence>
<feature type="compositionally biased region" description="Polar residues" evidence="1">
    <location>
        <begin position="124"/>
        <end position="134"/>
    </location>
</feature>
<sequence>MNYKRMKNNALSFIILYFLAISMSISLIFFVSITQLVIFLAISLTLYILNIILIVDAFKIGNNTVGILSIIGITILPLLSLIGAFIFCSHIKNFIRSQYVSKNNSVNDYYNDINDMRNHIPIPKSSSNTEYTPNSDSSSSEDIWDINTKFEWD</sequence>
<organism evidence="3 4">
    <name type="scientific">Metamycoplasma faucium</name>
    <dbReference type="NCBI Taxonomy" id="56142"/>
    <lineage>
        <taxon>Bacteria</taxon>
        <taxon>Bacillati</taxon>
        <taxon>Mycoplasmatota</taxon>
        <taxon>Mycoplasmoidales</taxon>
        <taxon>Metamycoplasmataceae</taxon>
        <taxon>Metamycoplasma</taxon>
    </lineage>
</organism>
<keyword evidence="4" id="KW-1185">Reference proteome</keyword>
<feature type="region of interest" description="Disordered" evidence="1">
    <location>
        <begin position="122"/>
        <end position="142"/>
    </location>
</feature>
<feature type="transmembrane region" description="Helical" evidence="2">
    <location>
        <begin position="65"/>
        <end position="87"/>
    </location>
</feature>
<proteinExistence type="predicted"/>
<dbReference type="RefSeq" id="WP_405311679.1">
    <property type="nucleotide sequence ID" value="NZ_CP088155.1"/>
</dbReference>
<gene>
    <name evidence="3" type="ORF">LQ356_00195</name>
</gene>
<evidence type="ECO:0000313" key="3">
    <source>
        <dbReference type="EMBL" id="WYM97304.1"/>
    </source>
</evidence>
<keyword evidence="2" id="KW-0812">Transmembrane</keyword>
<dbReference type="Proteomes" id="UP001622612">
    <property type="component" value="Chromosome"/>
</dbReference>
<protein>
    <submittedName>
        <fullName evidence="3">Uncharacterized protein</fullName>
    </submittedName>
</protein>
<dbReference type="EMBL" id="CP088155">
    <property type="protein sequence ID" value="WYM97304.1"/>
    <property type="molecule type" value="Genomic_DNA"/>
</dbReference>
<keyword evidence="2" id="KW-0472">Membrane</keyword>
<accession>A0ABZ2TLX6</accession>
<evidence type="ECO:0000256" key="1">
    <source>
        <dbReference type="SAM" id="MobiDB-lite"/>
    </source>
</evidence>
<feature type="transmembrane region" description="Helical" evidence="2">
    <location>
        <begin position="37"/>
        <end position="58"/>
    </location>
</feature>
<evidence type="ECO:0000313" key="4">
    <source>
        <dbReference type="Proteomes" id="UP001622612"/>
    </source>
</evidence>